<comment type="caution">
    <text evidence="7">The sequence shown here is derived from an EMBL/GenBank/DDBJ whole genome shotgun (WGS) entry which is preliminary data.</text>
</comment>
<organism evidence="7 8">
    <name type="scientific">Rhodoblastus sphagnicola</name>
    <dbReference type="NCBI Taxonomy" id="333368"/>
    <lineage>
        <taxon>Bacteria</taxon>
        <taxon>Pseudomonadati</taxon>
        <taxon>Pseudomonadota</taxon>
        <taxon>Alphaproteobacteria</taxon>
        <taxon>Hyphomicrobiales</taxon>
        <taxon>Rhodoblastaceae</taxon>
        <taxon>Rhodoblastus</taxon>
    </lineage>
</organism>
<accession>A0A2S6NDN3</accession>
<dbReference type="SUPFAM" id="SSF53335">
    <property type="entry name" value="S-adenosyl-L-methionine-dependent methyltransferases"/>
    <property type="match status" value="1"/>
</dbReference>
<dbReference type="Gene3D" id="3.40.50.150">
    <property type="entry name" value="Vaccinia Virus protein VP39"/>
    <property type="match status" value="1"/>
</dbReference>
<keyword evidence="4" id="KW-0949">S-adenosyl-L-methionine</keyword>
<dbReference type="InterPro" id="IPR013217">
    <property type="entry name" value="Methyltransf_12"/>
</dbReference>
<keyword evidence="2" id="KW-0489">Methyltransferase</keyword>
<dbReference type="GO" id="GO:0006629">
    <property type="term" value="P:lipid metabolic process"/>
    <property type="evidence" value="ECO:0007669"/>
    <property type="project" value="UniProtKB-KW"/>
</dbReference>
<comment type="similarity">
    <text evidence="1">Belongs to the CFA/CMAS family.</text>
</comment>
<evidence type="ECO:0000313" key="7">
    <source>
        <dbReference type="EMBL" id="PPQ32728.1"/>
    </source>
</evidence>
<dbReference type="PANTHER" id="PTHR43667">
    <property type="entry name" value="CYCLOPROPANE-FATTY-ACYL-PHOSPHOLIPID SYNTHASE"/>
    <property type="match status" value="1"/>
</dbReference>
<reference evidence="7 8" key="1">
    <citation type="journal article" date="2018" name="Arch. Microbiol.">
        <title>New insights into the metabolic potential of the phototrophic purple bacterium Rhodopila globiformis DSM 161(T) from its draft genome sequence and evidence for a vanadium-dependent nitrogenase.</title>
        <authorList>
            <person name="Imhoff J.F."/>
            <person name="Rahn T."/>
            <person name="Kunzel S."/>
            <person name="Neulinger S.C."/>
        </authorList>
    </citation>
    <scope>NUCLEOTIDE SEQUENCE [LARGE SCALE GENOMIC DNA]</scope>
    <source>
        <strain evidence="7 8">DSM 16996</strain>
    </source>
</reference>
<evidence type="ECO:0000313" key="8">
    <source>
        <dbReference type="Proteomes" id="UP000239089"/>
    </source>
</evidence>
<evidence type="ECO:0000256" key="5">
    <source>
        <dbReference type="ARBA" id="ARBA00023098"/>
    </source>
</evidence>
<dbReference type="PANTHER" id="PTHR43667:SF1">
    <property type="entry name" value="CYCLOPROPANE-FATTY-ACYL-PHOSPHOLIPID SYNTHASE"/>
    <property type="match status" value="1"/>
</dbReference>
<keyword evidence="3" id="KW-0808">Transferase</keyword>
<dbReference type="GO" id="GO:0032259">
    <property type="term" value="P:methylation"/>
    <property type="evidence" value="ECO:0007669"/>
    <property type="project" value="UniProtKB-KW"/>
</dbReference>
<keyword evidence="5" id="KW-0443">Lipid metabolism</keyword>
<gene>
    <name evidence="7" type="ORF">CCR94_04380</name>
</gene>
<proteinExistence type="inferred from homology"/>
<dbReference type="InterPro" id="IPR029063">
    <property type="entry name" value="SAM-dependent_MTases_sf"/>
</dbReference>
<feature type="domain" description="Methyltransferase type 12" evidence="6">
    <location>
        <begin position="89"/>
        <end position="190"/>
    </location>
</feature>
<name>A0A2S6NDN3_9HYPH</name>
<dbReference type="Pfam" id="PF08242">
    <property type="entry name" value="Methyltransf_12"/>
    <property type="match status" value="1"/>
</dbReference>
<dbReference type="AlphaFoldDB" id="A0A2S6NDN3"/>
<evidence type="ECO:0000256" key="4">
    <source>
        <dbReference type="ARBA" id="ARBA00022691"/>
    </source>
</evidence>
<evidence type="ECO:0000256" key="1">
    <source>
        <dbReference type="ARBA" id="ARBA00010815"/>
    </source>
</evidence>
<protein>
    <recommendedName>
        <fullName evidence="6">Methyltransferase type 12 domain-containing protein</fullName>
    </recommendedName>
</protein>
<evidence type="ECO:0000256" key="3">
    <source>
        <dbReference type="ARBA" id="ARBA00022679"/>
    </source>
</evidence>
<evidence type="ECO:0000256" key="2">
    <source>
        <dbReference type="ARBA" id="ARBA00022603"/>
    </source>
</evidence>
<dbReference type="EMBL" id="NHSJ01000035">
    <property type="protein sequence ID" value="PPQ32728.1"/>
    <property type="molecule type" value="Genomic_DNA"/>
</dbReference>
<dbReference type="Proteomes" id="UP000239089">
    <property type="component" value="Unassembled WGS sequence"/>
</dbReference>
<sequence>MLVPISNRSGQSIKRVGAMFAKTFRYIRWFAPLSFKLKRYEIARRIFPSAKRQYELDSMVGPWGYWEELRHYQITALKTFGMMPHHRLLDIGCGPLQGGIAFIRYLDAVKYTGIDISQKSLDAGLQLIEEAGLSSKEPVLLRSDSFGKNELTERNFDYIWCSQMLYHLDEGLLEKLMAQVAKFLAPDGRFYGDIIGYPNEVTESSSWNGFPFYMHTAESVEKIARRSGLTVRNLGQISSYGYPSEVILGTNNILELAHEQPLPRQ</sequence>
<dbReference type="CDD" id="cd02440">
    <property type="entry name" value="AdoMet_MTases"/>
    <property type="match status" value="1"/>
</dbReference>
<dbReference type="InterPro" id="IPR050723">
    <property type="entry name" value="CFA/CMAS"/>
</dbReference>
<dbReference type="GO" id="GO:0008168">
    <property type="term" value="F:methyltransferase activity"/>
    <property type="evidence" value="ECO:0007669"/>
    <property type="project" value="UniProtKB-KW"/>
</dbReference>
<keyword evidence="8" id="KW-1185">Reference proteome</keyword>
<evidence type="ECO:0000259" key="6">
    <source>
        <dbReference type="Pfam" id="PF08242"/>
    </source>
</evidence>